<evidence type="ECO:0000313" key="1">
    <source>
        <dbReference type="EMBL" id="ODQ76994.1"/>
    </source>
</evidence>
<dbReference type="EMBL" id="KV454444">
    <property type="protein sequence ID" value="ODQ76994.1"/>
    <property type="molecule type" value="Genomic_DNA"/>
</dbReference>
<keyword evidence="2" id="KW-1185">Reference proteome</keyword>
<dbReference type="GeneID" id="30146860"/>
<dbReference type="GO" id="GO:0030687">
    <property type="term" value="C:preribosome, large subunit precursor"/>
    <property type="evidence" value="ECO:0007669"/>
    <property type="project" value="TreeGrafter"/>
</dbReference>
<dbReference type="Proteomes" id="UP000094336">
    <property type="component" value="Unassembled WGS sequence"/>
</dbReference>
<evidence type="ECO:0000313" key="2">
    <source>
        <dbReference type="Proteomes" id="UP000094336"/>
    </source>
</evidence>
<dbReference type="GO" id="GO:0090730">
    <property type="term" value="C:Las1 complex"/>
    <property type="evidence" value="ECO:0007669"/>
    <property type="project" value="InterPro"/>
</dbReference>
<proteinExistence type="predicted"/>
<dbReference type="AlphaFoldDB" id="A0A1E3QHT0"/>
<dbReference type="Pfam" id="PF04031">
    <property type="entry name" value="Las1"/>
    <property type="match status" value="1"/>
</dbReference>
<reference evidence="2" key="1">
    <citation type="submission" date="2016-05" db="EMBL/GenBank/DDBJ databases">
        <title>Comparative genomics of biotechnologically important yeasts.</title>
        <authorList>
            <consortium name="DOE Joint Genome Institute"/>
            <person name="Riley R."/>
            <person name="Haridas S."/>
            <person name="Wolfe K.H."/>
            <person name="Lopes M.R."/>
            <person name="Hittinger C.T."/>
            <person name="Goker M."/>
            <person name="Salamov A."/>
            <person name="Wisecaver J."/>
            <person name="Long T.M."/>
            <person name="Aerts A.L."/>
            <person name="Barry K."/>
            <person name="Choi C."/>
            <person name="Clum A."/>
            <person name="Coughlan A.Y."/>
            <person name="Deshpande S."/>
            <person name="Douglass A.P."/>
            <person name="Hanson S.J."/>
            <person name="Klenk H.-P."/>
            <person name="Labutti K."/>
            <person name="Lapidus A."/>
            <person name="Lindquist E."/>
            <person name="Lipzen A."/>
            <person name="Meier-Kolthoff J.P."/>
            <person name="Ohm R.A."/>
            <person name="Otillar R.P."/>
            <person name="Pangilinan J."/>
            <person name="Peng Y."/>
            <person name="Rokas A."/>
            <person name="Rosa C.A."/>
            <person name="Scheuner C."/>
            <person name="Sibirny A.A."/>
            <person name="Slot J.C."/>
            <person name="Stielow J.B."/>
            <person name="Sun H."/>
            <person name="Kurtzman C.P."/>
            <person name="Blackwell M."/>
            <person name="Grigoriev I.V."/>
            <person name="Jeffries T.W."/>
        </authorList>
    </citation>
    <scope>NUCLEOTIDE SEQUENCE [LARGE SCALE GENOMIC DNA]</scope>
    <source>
        <strain evidence="2">NRRL Y-12698</strain>
    </source>
</reference>
<gene>
    <name evidence="1" type="ORF">BABINDRAFT_16178</name>
</gene>
<protein>
    <submittedName>
        <fullName evidence="1">Uncharacterized protein</fullName>
    </submittedName>
</protein>
<dbReference type="PANTHER" id="PTHR15002:SF0">
    <property type="entry name" value="RIBOSOMAL BIOGENESIS PROTEIN LAS1L"/>
    <property type="match status" value="1"/>
</dbReference>
<organism evidence="1 2">
    <name type="scientific">Babjeviella inositovora NRRL Y-12698</name>
    <dbReference type="NCBI Taxonomy" id="984486"/>
    <lineage>
        <taxon>Eukaryota</taxon>
        <taxon>Fungi</taxon>
        <taxon>Dikarya</taxon>
        <taxon>Ascomycota</taxon>
        <taxon>Saccharomycotina</taxon>
        <taxon>Pichiomycetes</taxon>
        <taxon>Serinales incertae sedis</taxon>
        <taxon>Babjeviella</taxon>
    </lineage>
</organism>
<dbReference type="RefSeq" id="XP_018982322.1">
    <property type="nucleotide sequence ID" value="XM_019129007.1"/>
</dbReference>
<dbReference type="OrthoDB" id="10263222at2759"/>
<name>A0A1E3QHT0_9ASCO</name>
<accession>A0A1E3QHT0</accession>
<dbReference type="InterPro" id="IPR007174">
    <property type="entry name" value="Las1"/>
</dbReference>
<dbReference type="GO" id="GO:0000470">
    <property type="term" value="P:maturation of LSU-rRNA"/>
    <property type="evidence" value="ECO:0007669"/>
    <property type="project" value="TreeGrafter"/>
</dbReference>
<dbReference type="GO" id="GO:0000460">
    <property type="term" value="P:maturation of 5.8S rRNA"/>
    <property type="evidence" value="ECO:0007669"/>
    <property type="project" value="TreeGrafter"/>
</dbReference>
<dbReference type="STRING" id="984486.A0A1E3QHT0"/>
<dbReference type="GO" id="GO:0004519">
    <property type="term" value="F:endonuclease activity"/>
    <property type="evidence" value="ECO:0007669"/>
    <property type="project" value="InterPro"/>
</dbReference>
<sequence>MSKNPAYTPYKHFDEVLELKSQFFAFAPEKDERLLAINKVKALMTKGRLPHAIECTSLLTSAVMNDPYFSGKGATDSSLLKLTYTMTLIRFVNGLLDPFQQSTHAIPLHTLAKNLNLPTWFVELRHQGTHESLPSLNMLRMGAKEALNWLWHNYWLPLDEDNQRGVSVEEEEIDDMSPRMVQRRSEMKELLREYRRIKRENLSRVFKFGDSTETGTKYWKAVNKLLKLYNKD</sequence>
<feature type="non-terminal residue" evidence="1">
    <location>
        <position position="232"/>
    </location>
</feature>
<dbReference type="PANTHER" id="PTHR15002">
    <property type="entry name" value="RIBOSOMAL BIOGENESIS PROTEIN LAS1L"/>
    <property type="match status" value="1"/>
</dbReference>